<dbReference type="RefSeq" id="WP_202989573.1">
    <property type="nucleotide sequence ID" value="NZ_JAENHO010000001.1"/>
</dbReference>
<name>A0ABS1VIF1_9ACTN</name>
<protein>
    <recommendedName>
        <fullName evidence="3">Camelysin metallo-endopeptidase</fullName>
    </recommendedName>
</protein>
<keyword evidence="2" id="KW-1185">Reference proteome</keyword>
<evidence type="ECO:0000313" key="2">
    <source>
        <dbReference type="Proteomes" id="UP000598996"/>
    </source>
</evidence>
<dbReference type="EMBL" id="JAENHO010000001">
    <property type="protein sequence ID" value="MBL7253246.1"/>
    <property type="molecule type" value="Genomic_DNA"/>
</dbReference>
<evidence type="ECO:0000313" key="1">
    <source>
        <dbReference type="EMBL" id="MBL7253246.1"/>
    </source>
</evidence>
<comment type="caution">
    <text evidence="1">The sequence shown here is derived from an EMBL/GenBank/DDBJ whole genome shotgun (WGS) entry which is preliminary data.</text>
</comment>
<sequence length="191" mass="19913">MKRSFGRRLSIAVALLAVGGTAMLWRYADASFSGKATNGANALTTGSVTLSNSSTSPVINVSGPIPGSYGTSCLTTTYTGSLPAEVRLYLPASGLSGSLGSYLTLQIKESTGSCAGFTSTATLYNPNDLNATAYTVAAFSAASNSYATGVSRWIATTSATRSYQFNWQLQDDNIMTSKSATIAFTWEARST</sequence>
<reference evidence="1 2" key="1">
    <citation type="submission" date="2021-01" db="EMBL/GenBank/DDBJ databases">
        <title>Actinoplanes sp. nov. LDG1-01 isolated from lichen.</title>
        <authorList>
            <person name="Saeng-In P."/>
            <person name="Phongsopitanun W."/>
            <person name="Kanchanasin P."/>
            <person name="Yuki M."/>
            <person name="Kudo T."/>
            <person name="Ohkuma M."/>
            <person name="Tanasupawat S."/>
        </authorList>
    </citation>
    <scope>NUCLEOTIDE SEQUENCE [LARGE SCALE GENOMIC DNA]</scope>
    <source>
        <strain evidence="1 2">LDG1-01</strain>
    </source>
</reference>
<dbReference type="Proteomes" id="UP000598996">
    <property type="component" value="Unassembled WGS sequence"/>
</dbReference>
<proteinExistence type="predicted"/>
<accession>A0ABS1VIF1</accession>
<organism evidence="1 2">
    <name type="scientific">Paractinoplanes lichenicola</name>
    <dbReference type="NCBI Taxonomy" id="2802976"/>
    <lineage>
        <taxon>Bacteria</taxon>
        <taxon>Bacillati</taxon>
        <taxon>Actinomycetota</taxon>
        <taxon>Actinomycetes</taxon>
        <taxon>Micromonosporales</taxon>
        <taxon>Micromonosporaceae</taxon>
        <taxon>Paractinoplanes</taxon>
    </lineage>
</organism>
<evidence type="ECO:0008006" key="3">
    <source>
        <dbReference type="Google" id="ProtNLM"/>
    </source>
</evidence>
<gene>
    <name evidence="1" type="ORF">JKJ07_02875</name>
</gene>